<sequence length="850" mass="91123">MAGDIYNGPTASQHGDHNRQFNNFFGAGQKTPAEWPHQVGVIPSQAGCFQNRAEVARLRSAVGEGSTAGSGQVLTGMGGVGKTQLAADYARTAWDANEVDVLVWITASNRTAAASGYAQAATEILAVEPGNLERTAAAFLAWLEPKPQKRLCRWLVILDDVADPADLDGLWPPPSQHGRMVATTRRRDAALSGHGRRLVEIGLFTPDEAVSYLTDALAVHGRTEPVDQVVALANDLAFLPLALSQAAAYVVDAGISCAAYRALLADRARTLADTVPDRLPDGQTHTMAAAWALSVDRADQLRPAGLARPMLQLAGFLDPNGIPGPVLTSLPVLTYLSTYRTTTDVGQNQAAVTAEEAVGALRTLHRLNLVDHTPDTPHQAVRVHQLVQRSTRDTLSPEQHDCLARIAADALVATWPEVEYDAGLAQALRANTSVLTACAENALHQPNIHDVLHRTGISLGASGQVTAARDHFQHLSDITAQHVGQDHSGTFVVRHNLATWRGKAGDPVGAATAYAELLHDRVRVQGKDHPDTLSTRHNLAFWRGQAGDASGAVAAFGDLLERMVRELGEDHPDTLATRGNLAHWQGKAGDPRGAFTAFAKLLKDRIRLQGQDHPDTLSARHNAAYWRGQAGNARGALAAFVKLLKDRTRLQGQDHPDTLFVRGELARCRGQVGDPAGAVAAYTELLDDQVRVLGEDHLDTLATRGNLAIWQGEAGNATGAADALARLLEHMVGVLGKDHPDTLSARHELAIWRAEAGDAAEAAAVSAELLEDRLRVLGEDHPDTLATWHNLAVWRGKAGDTAGAVEGTAELLERVVRVLGENHPDTLTARRHLAYWQGQERERASGRGAS</sequence>
<dbReference type="InterPro" id="IPR011990">
    <property type="entry name" value="TPR-like_helical_dom_sf"/>
</dbReference>
<organism evidence="3">
    <name type="scientific">Streptomyces sp. R08</name>
    <dbReference type="NCBI Taxonomy" id="3238624"/>
    <lineage>
        <taxon>Bacteria</taxon>
        <taxon>Bacillati</taxon>
        <taxon>Actinomycetota</taxon>
        <taxon>Actinomycetes</taxon>
        <taxon>Kitasatosporales</taxon>
        <taxon>Streptomycetaceae</taxon>
        <taxon>Streptomyces</taxon>
    </lineage>
</organism>
<evidence type="ECO:0000259" key="2">
    <source>
        <dbReference type="Pfam" id="PF00931"/>
    </source>
</evidence>
<dbReference type="Pfam" id="PF13374">
    <property type="entry name" value="TPR_10"/>
    <property type="match status" value="1"/>
</dbReference>
<dbReference type="EMBL" id="CP163431">
    <property type="protein sequence ID" value="XDQ02614.1"/>
    <property type="molecule type" value="Genomic_DNA"/>
</dbReference>
<dbReference type="SUPFAM" id="SSF52540">
    <property type="entry name" value="P-loop containing nucleoside triphosphate hydrolases"/>
    <property type="match status" value="1"/>
</dbReference>
<dbReference type="Pfam" id="PF00931">
    <property type="entry name" value="NB-ARC"/>
    <property type="match status" value="1"/>
</dbReference>
<name>A0AB39MCC7_9ACTN</name>
<dbReference type="SUPFAM" id="SSF48452">
    <property type="entry name" value="TPR-like"/>
    <property type="match status" value="2"/>
</dbReference>
<dbReference type="GO" id="GO:0043531">
    <property type="term" value="F:ADP binding"/>
    <property type="evidence" value="ECO:0007669"/>
    <property type="project" value="InterPro"/>
</dbReference>
<dbReference type="Gene3D" id="3.40.50.300">
    <property type="entry name" value="P-loop containing nucleotide triphosphate hydrolases"/>
    <property type="match status" value="1"/>
</dbReference>
<dbReference type="InterPro" id="IPR053137">
    <property type="entry name" value="NLR-like"/>
</dbReference>
<dbReference type="AlphaFoldDB" id="A0AB39MCC7"/>
<gene>
    <name evidence="3" type="ORF">AB5J58_21485</name>
</gene>
<feature type="domain" description="NB-ARC" evidence="2">
    <location>
        <begin position="74"/>
        <end position="213"/>
    </location>
</feature>
<dbReference type="PANTHER" id="PTHR46082:SF6">
    <property type="entry name" value="AAA+ ATPASE DOMAIN-CONTAINING PROTEIN-RELATED"/>
    <property type="match status" value="1"/>
</dbReference>
<reference evidence="3" key="1">
    <citation type="submission" date="2024-07" db="EMBL/GenBank/DDBJ databases">
        <authorList>
            <person name="Yu S.T."/>
        </authorList>
    </citation>
    <scope>NUCLEOTIDE SEQUENCE</scope>
    <source>
        <strain evidence="3">R08</strain>
    </source>
</reference>
<evidence type="ECO:0000256" key="1">
    <source>
        <dbReference type="SAM" id="MobiDB-lite"/>
    </source>
</evidence>
<protein>
    <submittedName>
        <fullName evidence="3">Tetratricopeptide repeat protein</fullName>
    </submittedName>
</protein>
<dbReference type="Gene3D" id="1.25.40.10">
    <property type="entry name" value="Tetratricopeptide repeat domain"/>
    <property type="match status" value="2"/>
</dbReference>
<proteinExistence type="predicted"/>
<accession>A0AB39MCC7</accession>
<dbReference type="PANTHER" id="PTHR46082">
    <property type="entry name" value="ATP/GTP-BINDING PROTEIN-RELATED"/>
    <property type="match status" value="1"/>
</dbReference>
<dbReference type="InterPro" id="IPR027417">
    <property type="entry name" value="P-loop_NTPase"/>
</dbReference>
<evidence type="ECO:0000313" key="3">
    <source>
        <dbReference type="EMBL" id="XDQ02614.1"/>
    </source>
</evidence>
<dbReference type="RefSeq" id="WP_369188725.1">
    <property type="nucleotide sequence ID" value="NZ_CP163431.1"/>
</dbReference>
<feature type="region of interest" description="Disordered" evidence="1">
    <location>
        <begin position="1"/>
        <end position="21"/>
    </location>
</feature>
<dbReference type="InterPro" id="IPR002182">
    <property type="entry name" value="NB-ARC"/>
</dbReference>
<dbReference type="Pfam" id="PF13424">
    <property type="entry name" value="TPR_12"/>
    <property type="match status" value="1"/>
</dbReference>